<evidence type="ECO:0000256" key="5">
    <source>
        <dbReference type="HAMAP-Rule" id="MF_00601"/>
    </source>
</evidence>
<evidence type="ECO:0000256" key="2">
    <source>
        <dbReference type="ARBA" id="ARBA00023239"/>
    </source>
</evidence>
<dbReference type="RefSeq" id="WP_090668557.1">
    <property type="nucleotide sequence ID" value="NZ_FNIT01000001.1"/>
</dbReference>
<dbReference type="PIRSF" id="PIRSF018982">
    <property type="entry name" value="EutC"/>
    <property type="match status" value="1"/>
</dbReference>
<dbReference type="EMBL" id="FNIT01000001">
    <property type="protein sequence ID" value="SDN65013.1"/>
    <property type="molecule type" value="Genomic_DNA"/>
</dbReference>
<dbReference type="GO" id="GO:0046336">
    <property type="term" value="P:ethanolamine catabolic process"/>
    <property type="evidence" value="ECO:0007669"/>
    <property type="project" value="UniProtKB-UniRule"/>
</dbReference>
<organism evidence="6 7">
    <name type="scientific">Aureimonas jatrophae</name>
    <dbReference type="NCBI Taxonomy" id="1166073"/>
    <lineage>
        <taxon>Bacteria</taxon>
        <taxon>Pseudomonadati</taxon>
        <taxon>Pseudomonadota</taxon>
        <taxon>Alphaproteobacteria</taxon>
        <taxon>Hyphomicrobiales</taxon>
        <taxon>Aurantimonadaceae</taxon>
        <taxon>Aureimonas</taxon>
    </lineage>
</organism>
<dbReference type="AlphaFoldDB" id="A0A1H0D4E5"/>
<keyword evidence="7" id="KW-1185">Reference proteome</keyword>
<comment type="similarity">
    <text evidence="5">Belongs to the EutC family.</text>
</comment>
<evidence type="ECO:0000313" key="7">
    <source>
        <dbReference type="Proteomes" id="UP000198793"/>
    </source>
</evidence>
<dbReference type="HAMAP" id="MF_00601">
    <property type="entry name" value="EutC"/>
    <property type="match status" value="1"/>
</dbReference>
<dbReference type="InterPro" id="IPR042255">
    <property type="entry name" value="EutC_N"/>
</dbReference>
<comment type="function">
    <text evidence="5">Catalyzes the deamination of various vicinal amino-alcohols to oxo compounds. Allows this organism to utilize ethanolamine as the sole source of nitrogen and carbon in the presence of external vitamin B12.</text>
</comment>
<dbReference type="UniPathway" id="UPA00560"/>
<dbReference type="GO" id="GO:0008851">
    <property type="term" value="F:ethanolamine ammonia-lyase activity"/>
    <property type="evidence" value="ECO:0007669"/>
    <property type="project" value="UniProtKB-UniRule"/>
</dbReference>
<accession>A0A1H0D4E5</accession>
<keyword evidence="1 5" id="KW-0846">Cobalamin</keyword>
<dbReference type="PANTHER" id="PTHR39330:SF1">
    <property type="entry name" value="ETHANOLAMINE AMMONIA-LYASE SMALL SUBUNIT"/>
    <property type="match status" value="1"/>
</dbReference>
<name>A0A1H0D4E5_9HYPH</name>
<dbReference type="Proteomes" id="UP000198793">
    <property type="component" value="Unassembled WGS sequence"/>
</dbReference>
<comment type="pathway">
    <text evidence="5">Amine and polyamine degradation; ethanolamine degradation.</text>
</comment>
<keyword evidence="3 5" id="KW-0170">Cobalt</keyword>
<dbReference type="Pfam" id="PF05985">
    <property type="entry name" value="EutC"/>
    <property type="match status" value="1"/>
</dbReference>
<comment type="catalytic activity">
    <reaction evidence="5">
        <text>ethanolamine = acetaldehyde + NH4(+)</text>
        <dbReference type="Rhea" id="RHEA:15313"/>
        <dbReference type="ChEBI" id="CHEBI:15343"/>
        <dbReference type="ChEBI" id="CHEBI:28938"/>
        <dbReference type="ChEBI" id="CHEBI:57603"/>
        <dbReference type="EC" id="4.3.1.7"/>
    </reaction>
</comment>
<feature type="binding site" evidence="5">
    <location>
        <position position="155"/>
    </location>
    <ligand>
        <name>adenosylcob(III)alamin</name>
        <dbReference type="ChEBI" id="CHEBI:18408"/>
    </ligand>
</feature>
<dbReference type="GO" id="GO:0009350">
    <property type="term" value="C:ethanolamine ammonia-lyase complex"/>
    <property type="evidence" value="ECO:0007669"/>
    <property type="project" value="UniProtKB-UniRule"/>
</dbReference>
<dbReference type="Gene3D" id="1.10.30.40">
    <property type="entry name" value="Ethanolamine ammonia-lyase light chain (EutC), N-terminal domain"/>
    <property type="match status" value="1"/>
</dbReference>
<dbReference type="OrthoDB" id="114248at2"/>
<evidence type="ECO:0000313" key="6">
    <source>
        <dbReference type="EMBL" id="SDN65013.1"/>
    </source>
</evidence>
<evidence type="ECO:0000256" key="1">
    <source>
        <dbReference type="ARBA" id="ARBA00022628"/>
    </source>
</evidence>
<feature type="binding site" evidence="5">
    <location>
        <position position="205"/>
    </location>
    <ligand>
        <name>adenosylcob(III)alamin</name>
        <dbReference type="ChEBI" id="CHEBI:18408"/>
    </ligand>
</feature>
<dbReference type="EC" id="4.3.1.7" evidence="5"/>
<reference evidence="6 7" key="1">
    <citation type="submission" date="2016-10" db="EMBL/GenBank/DDBJ databases">
        <authorList>
            <person name="de Groot N.N."/>
        </authorList>
    </citation>
    <scope>NUCLEOTIDE SEQUENCE [LARGE SCALE GENOMIC DNA]</scope>
    <source>
        <strain evidence="7">L7-484,KACC 16230,DSM 25025</strain>
    </source>
</reference>
<comment type="cofactor">
    <cofactor evidence="5">
        <name>adenosylcob(III)alamin</name>
        <dbReference type="ChEBI" id="CHEBI:18408"/>
    </cofactor>
    <text evidence="5">Binds between the large and small subunits.</text>
</comment>
<dbReference type="GO" id="GO:0006520">
    <property type="term" value="P:amino acid metabolic process"/>
    <property type="evidence" value="ECO:0007669"/>
    <property type="project" value="InterPro"/>
</dbReference>
<dbReference type="InterPro" id="IPR009246">
    <property type="entry name" value="EutC"/>
</dbReference>
<dbReference type="GO" id="GO:0031419">
    <property type="term" value="F:cobalamin binding"/>
    <property type="evidence" value="ECO:0007669"/>
    <property type="project" value="UniProtKB-UniRule"/>
</dbReference>
<keyword evidence="2 5" id="KW-0456">Lyase</keyword>
<dbReference type="Gene3D" id="3.40.50.11240">
    <property type="entry name" value="Ethanolamine ammonia-lyase light chain (EutC)"/>
    <property type="match status" value="1"/>
</dbReference>
<gene>
    <name evidence="5" type="primary">eutC</name>
    <name evidence="6" type="ORF">SAMN05192530_101594</name>
</gene>
<sequence>MSGEETHPLAPLRALTQARIALGRRGGGLPTGAHLDFAADHARARDAVHADLDVAALRRDLEARGLASVEAASRATSRAVYLRRPDLGRALDEASRQALEALREAEGFDLAIMVAGGLSALAAERNGACVAAGIAKAVPRRWRLAPVVVAHEARVALGDAVGEALGARLVVILIGERPGLSAADSLGAYLTYGPRVGLTDESRNCISNIRAGGLAPGQAGARIAALLRRADALGASGVALKDDEAIIEGVAAPALADPSSQR</sequence>
<dbReference type="InterPro" id="IPR042251">
    <property type="entry name" value="EutC_C"/>
</dbReference>
<keyword evidence="4 5" id="KW-1283">Bacterial microcompartment</keyword>
<comment type="subcellular location">
    <subcellularLocation>
        <location evidence="5">Bacterial microcompartment</location>
    </subcellularLocation>
</comment>
<dbReference type="NCBIfam" id="NF003971">
    <property type="entry name" value="PRK05465.1"/>
    <property type="match status" value="1"/>
</dbReference>
<dbReference type="GO" id="GO:0031471">
    <property type="term" value="C:ethanolamine degradation polyhedral organelle"/>
    <property type="evidence" value="ECO:0007669"/>
    <property type="project" value="UniProtKB-UniRule"/>
</dbReference>
<dbReference type="PANTHER" id="PTHR39330">
    <property type="entry name" value="ETHANOLAMINE AMMONIA-LYASE LIGHT CHAIN"/>
    <property type="match status" value="1"/>
</dbReference>
<protein>
    <recommendedName>
        <fullName evidence="5">Ethanolamine ammonia-lyase small subunit</fullName>
        <shortName evidence="5">EAL small subunit</shortName>
        <ecNumber evidence="5">4.3.1.7</ecNumber>
    </recommendedName>
</protein>
<evidence type="ECO:0000256" key="4">
    <source>
        <dbReference type="ARBA" id="ARBA00024446"/>
    </source>
</evidence>
<dbReference type="STRING" id="1166073.SAMN05192530_101594"/>
<comment type="subunit">
    <text evidence="5">The basic unit is a heterodimer which dimerizes to form tetramers. The heterotetramers trimerize; 6 large subunits form a core ring with 6 small subunits projecting outwards.</text>
</comment>
<feature type="binding site" evidence="5">
    <location>
        <position position="176"/>
    </location>
    <ligand>
        <name>adenosylcob(III)alamin</name>
        <dbReference type="ChEBI" id="CHEBI:18408"/>
    </ligand>
</feature>
<proteinExistence type="inferred from homology"/>
<evidence type="ECO:0000256" key="3">
    <source>
        <dbReference type="ARBA" id="ARBA00023285"/>
    </source>
</evidence>